<dbReference type="PROSITE" id="PS50966">
    <property type="entry name" value="ZF_SWIM"/>
    <property type="match status" value="1"/>
</dbReference>
<feature type="compositionally biased region" description="Basic residues" evidence="2">
    <location>
        <begin position="781"/>
        <end position="791"/>
    </location>
</feature>
<dbReference type="EMBL" id="BLAL01000334">
    <property type="protein sequence ID" value="GET03921.1"/>
    <property type="molecule type" value="Genomic_DNA"/>
</dbReference>
<protein>
    <submittedName>
        <fullName evidence="4">Protein FAR1-related sequence 5-like</fullName>
    </submittedName>
</protein>
<dbReference type="PANTHER" id="PTHR47718:SF3">
    <property type="entry name" value="PROTEIN FAR1-RELATED SEQUENCE 5-LIKE"/>
    <property type="match status" value="1"/>
</dbReference>
<dbReference type="InterPro" id="IPR018289">
    <property type="entry name" value="MULE_transposase_dom"/>
</dbReference>
<dbReference type="InterPro" id="IPR007527">
    <property type="entry name" value="Znf_SWIM"/>
</dbReference>
<gene>
    <name evidence="4" type="ORF">RCL2_003022600</name>
</gene>
<dbReference type="PANTHER" id="PTHR47718">
    <property type="entry name" value="OS01G0519700 PROTEIN"/>
    <property type="match status" value="1"/>
</dbReference>
<feature type="domain" description="SWIM-type" evidence="3">
    <location>
        <begin position="608"/>
        <end position="642"/>
    </location>
</feature>
<dbReference type="Proteomes" id="UP000615446">
    <property type="component" value="Unassembled WGS sequence"/>
</dbReference>
<dbReference type="AlphaFoldDB" id="A0A8H3MG83"/>
<dbReference type="Pfam" id="PF03101">
    <property type="entry name" value="FAR1"/>
    <property type="match status" value="1"/>
</dbReference>
<name>A0A8H3MG83_9GLOM</name>
<dbReference type="Pfam" id="PF10551">
    <property type="entry name" value="MULE"/>
    <property type="match status" value="1"/>
</dbReference>
<reference evidence="4" key="1">
    <citation type="submission" date="2019-10" db="EMBL/GenBank/DDBJ databases">
        <title>Conservation and host-specific expression of non-tandemly repeated heterogenous ribosome RNA gene in arbuscular mycorrhizal fungi.</title>
        <authorList>
            <person name="Maeda T."/>
            <person name="Kobayashi Y."/>
            <person name="Nakagawa T."/>
            <person name="Ezawa T."/>
            <person name="Yamaguchi K."/>
            <person name="Bino T."/>
            <person name="Nishimoto Y."/>
            <person name="Shigenobu S."/>
            <person name="Kawaguchi M."/>
        </authorList>
    </citation>
    <scope>NUCLEOTIDE SEQUENCE</scope>
    <source>
        <strain evidence="4">HR1</strain>
    </source>
</reference>
<dbReference type="OrthoDB" id="2336911at2759"/>
<organism evidence="4 5">
    <name type="scientific">Rhizophagus clarus</name>
    <dbReference type="NCBI Taxonomy" id="94130"/>
    <lineage>
        <taxon>Eukaryota</taxon>
        <taxon>Fungi</taxon>
        <taxon>Fungi incertae sedis</taxon>
        <taxon>Mucoromycota</taxon>
        <taxon>Glomeromycotina</taxon>
        <taxon>Glomeromycetes</taxon>
        <taxon>Glomerales</taxon>
        <taxon>Glomeraceae</taxon>
        <taxon>Rhizophagus</taxon>
    </lineage>
</organism>
<keyword evidence="1" id="KW-0862">Zinc</keyword>
<evidence type="ECO:0000256" key="2">
    <source>
        <dbReference type="SAM" id="MobiDB-lite"/>
    </source>
</evidence>
<keyword evidence="1" id="KW-0863">Zinc-finger</keyword>
<evidence type="ECO:0000313" key="5">
    <source>
        <dbReference type="Proteomes" id="UP000615446"/>
    </source>
</evidence>
<dbReference type="GO" id="GO:0008270">
    <property type="term" value="F:zinc ion binding"/>
    <property type="evidence" value="ECO:0007669"/>
    <property type="project" value="UniProtKB-KW"/>
</dbReference>
<proteinExistence type="predicted"/>
<evidence type="ECO:0000313" key="4">
    <source>
        <dbReference type="EMBL" id="GET03921.1"/>
    </source>
</evidence>
<accession>A0A8H3MG83</accession>
<dbReference type="InterPro" id="IPR004330">
    <property type="entry name" value="FAR1_DNA_bnd_dom"/>
</dbReference>
<keyword evidence="1" id="KW-0479">Metal-binding</keyword>
<evidence type="ECO:0000259" key="3">
    <source>
        <dbReference type="PROSITE" id="PS50966"/>
    </source>
</evidence>
<feature type="region of interest" description="Disordered" evidence="2">
    <location>
        <begin position="776"/>
        <end position="799"/>
    </location>
</feature>
<feature type="region of interest" description="Disordered" evidence="2">
    <location>
        <begin position="106"/>
        <end position="125"/>
    </location>
</feature>
<evidence type="ECO:0000256" key="1">
    <source>
        <dbReference type="PROSITE-ProRule" id="PRU00325"/>
    </source>
</evidence>
<comment type="caution">
    <text evidence="4">The sequence shown here is derived from an EMBL/GenBank/DDBJ whole genome shotgun (WGS) entry which is preliminary data.</text>
</comment>
<sequence length="843" mass="98676">MDFQEFSPLVPVEFYNNTYNEPLVDFYNENMDTKDDLSDDISDFINEENDGNLSLQKGQIFETFEEVERYLTNYCEQKGFEYRKRRVEFDDDNIIRKRTYECTKAAQYQPKKDKDPEKHRQRSSGSIGCQWHINVTCPKSTEVIKISTIVDEHNHPLNSNIKIHGAQFRRFSKEMKCDILEYLTAVPTMGARTIYRLLTKKYPDTYIHRKNLYNAIQEVRRCKRIEEKDDAENMLQDLYNLQKEDPGWVIETRIVGDDFHLGSVLWMSPQQVQLWTRFHDIVITDDTYKTNRYDMALSLFMIIDNHNRTRVVAQALIEDETDSTFQWILDCILRATNFLFSRVIFTDGDLAMAAAIKAKLPNTHHCICLFHINQNFIKQLKGKLRDEFTSCHQLFIKTRNSSCVEDFERRWQRLISNYPAAKSYLQNKLYPIRFSWAYCYTQTRFTAGTTTTQRAESENNTIKLEGLHTASLVRLTQQIHMRLEEEKQYAEFEDQKTQNIMISIPHIDEKYFGSILQVLKEFLTPNMLTIAKKEISESILYEAMQINLSLNLDTLDFEYTPQDDALENKYDWKKAFLKDLMKNIPKPLIIEIWKVQPSIGAQPWLVQYVILLQDGSHICTCLMLINKRIICRHFIKILTKSASAFFNISLIPSRWYNNQTVQLSGDEIRASPSIQLFNNSQSESIHITPNMEYSYLDIMRGGNVFTPELKEIVTDRQQYAKACGLQKKAYNLAKQLGQESEYINLLNNFILSMEVSLNEMNDKENTDEVQKRISNPIYVKPRGRPPQKRYKSSLEPQYTSHTNAELRAPLGNTCQNVDYSLSDKVLVNGESNNSKQMKKCGRL</sequence>